<gene>
    <name evidence="4" type="ORF">ACHHYP_15653</name>
</gene>
<accession>A0A1V9YAB4</accession>
<keyword evidence="2" id="KW-0732">Signal</keyword>
<feature type="signal peptide" evidence="2">
    <location>
        <begin position="1"/>
        <end position="22"/>
    </location>
</feature>
<reference evidence="4 5" key="1">
    <citation type="journal article" date="2014" name="Genome Biol. Evol.">
        <title>The secreted proteins of Achlya hypogyna and Thraustotheca clavata identify the ancestral oomycete secretome and reveal gene acquisitions by horizontal gene transfer.</title>
        <authorList>
            <person name="Misner I."/>
            <person name="Blouin N."/>
            <person name="Leonard G."/>
            <person name="Richards T.A."/>
            <person name="Lane C.E."/>
        </authorList>
    </citation>
    <scope>NUCLEOTIDE SEQUENCE [LARGE SCALE GENOMIC DNA]</scope>
    <source>
        <strain evidence="4 5">ATCC 48635</strain>
    </source>
</reference>
<evidence type="ECO:0000259" key="3">
    <source>
        <dbReference type="Pfam" id="PF14257"/>
    </source>
</evidence>
<feature type="domain" description="DUF4349" evidence="3">
    <location>
        <begin position="156"/>
        <end position="306"/>
    </location>
</feature>
<evidence type="ECO:0000313" key="5">
    <source>
        <dbReference type="Proteomes" id="UP000243579"/>
    </source>
</evidence>
<evidence type="ECO:0000313" key="4">
    <source>
        <dbReference type="EMBL" id="OQR82673.1"/>
    </source>
</evidence>
<dbReference type="Pfam" id="PF14257">
    <property type="entry name" value="DUF4349"/>
    <property type="match status" value="1"/>
</dbReference>
<sequence>MQITCGIYAAIFLLSFVHGVVQEMPSSFAPGNVAGNIPMTTKDIEIEGIGPHRFFSSEPAGFHAKVANPAADMLVWDGHVTVRADDGHDVWTGAKVAIRATLLKNGLLENEAEEAMEYALSTLCQTITKQSVPCPPEHRSYSMEARRTWSATWRGEDFHGTMDEIMRVPNTTVVSKQASRADVAPQYEDAVGRSATLLNTRTALEKLLEQAGNVNEIAGVVSKIQEVTEKIEAAEREALWAATAVRLSTIRVRLEERHAANPIVVVDCEGWTLAKTIRRAVVVLERIGILAADGAVFAVVLGTPILLGALMALHAYKLLTKVPRYDRIA</sequence>
<feature type="chain" id="PRO_5013184389" description="DUF4349 domain-containing protein" evidence="2">
    <location>
        <begin position="23"/>
        <end position="329"/>
    </location>
</feature>
<keyword evidence="1" id="KW-1133">Transmembrane helix</keyword>
<dbReference type="InterPro" id="IPR025645">
    <property type="entry name" value="DUF4349"/>
</dbReference>
<dbReference type="Proteomes" id="UP000243579">
    <property type="component" value="Unassembled WGS sequence"/>
</dbReference>
<dbReference type="AlphaFoldDB" id="A0A1V9YAB4"/>
<keyword evidence="5" id="KW-1185">Reference proteome</keyword>
<name>A0A1V9YAB4_ACHHY</name>
<organism evidence="4 5">
    <name type="scientific">Achlya hypogyna</name>
    <name type="common">Oomycete</name>
    <name type="synonym">Protoachlya hypogyna</name>
    <dbReference type="NCBI Taxonomy" id="1202772"/>
    <lineage>
        <taxon>Eukaryota</taxon>
        <taxon>Sar</taxon>
        <taxon>Stramenopiles</taxon>
        <taxon>Oomycota</taxon>
        <taxon>Saprolegniomycetes</taxon>
        <taxon>Saprolegniales</taxon>
        <taxon>Achlyaceae</taxon>
        <taxon>Achlya</taxon>
    </lineage>
</organism>
<keyword evidence="1" id="KW-0812">Transmembrane</keyword>
<evidence type="ECO:0000256" key="2">
    <source>
        <dbReference type="SAM" id="SignalP"/>
    </source>
</evidence>
<dbReference type="EMBL" id="JNBR01002425">
    <property type="protein sequence ID" value="OQR82673.1"/>
    <property type="molecule type" value="Genomic_DNA"/>
</dbReference>
<keyword evidence="1" id="KW-0472">Membrane</keyword>
<comment type="caution">
    <text evidence="4">The sequence shown here is derived from an EMBL/GenBank/DDBJ whole genome shotgun (WGS) entry which is preliminary data.</text>
</comment>
<dbReference type="OrthoDB" id="77628at2759"/>
<feature type="transmembrane region" description="Helical" evidence="1">
    <location>
        <begin position="295"/>
        <end position="316"/>
    </location>
</feature>
<protein>
    <recommendedName>
        <fullName evidence="3">DUF4349 domain-containing protein</fullName>
    </recommendedName>
</protein>
<proteinExistence type="predicted"/>
<evidence type="ECO:0000256" key="1">
    <source>
        <dbReference type="SAM" id="Phobius"/>
    </source>
</evidence>